<protein>
    <submittedName>
        <fullName evidence="1">455_t:CDS:1</fullName>
    </submittedName>
</protein>
<sequence length="100" mass="11146">SEESDYDSETRSLSSLELLDTNETTIKQLFEKVFINDGLTCNSPIEKAYYSAQIFSLLCFECGDSDISTPIPVTQYPLCAECTQKGIKTPTRGKSLKFTT</sequence>
<evidence type="ECO:0000313" key="1">
    <source>
        <dbReference type="EMBL" id="CAG8850401.1"/>
    </source>
</evidence>
<feature type="non-terminal residue" evidence="1">
    <location>
        <position position="1"/>
    </location>
</feature>
<reference evidence="1" key="1">
    <citation type="submission" date="2021-06" db="EMBL/GenBank/DDBJ databases">
        <authorList>
            <person name="Kallberg Y."/>
            <person name="Tangrot J."/>
            <person name="Rosling A."/>
        </authorList>
    </citation>
    <scope>NUCLEOTIDE SEQUENCE</scope>
    <source>
        <strain evidence="1">MA461A</strain>
    </source>
</reference>
<comment type="caution">
    <text evidence="1">The sequence shown here is derived from an EMBL/GenBank/DDBJ whole genome shotgun (WGS) entry which is preliminary data.</text>
</comment>
<organism evidence="1 2">
    <name type="scientific">Racocetra persica</name>
    <dbReference type="NCBI Taxonomy" id="160502"/>
    <lineage>
        <taxon>Eukaryota</taxon>
        <taxon>Fungi</taxon>
        <taxon>Fungi incertae sedis</taxon>
        <taxon>Mucoromycota</taxon>
        <taxon>Glomeromycotina</taxon>
        <taxon>Glomeromycetes</taxon>
        <taxon>Diversisporales</taxon>
        <taxon>Gigasporaceae</taxon>
        <taxon>Racocetra</taxon>
    </lineage>
</organism>
<accession>A0ACA9SW07</accession>
<dbReference type="EMBL" id="CAJVQC010170570">
    <property type="protein sequence ID" value="CAG8850401.1"/>
    <property type="molecule type" value="Genomic_DNA"/>
</dbReference>
<feature type="non-terminal residue" evidence="1">
    <location>
        <position position="100"/>
    </location>
</feature>
<name>A0ACA9SW07_9GLOM</name>
<evidence type="ECO:0000313" key="2">
    <source>
        <dbReference type="Proteomes" id="UP000789920"/>
    </source>
</evidence>
<dbReference type="Proteomes" id="UP000789920">
    <property type="component" value="Unassembled WGS sequence"/>
</dbReference>
<gene>
    <name evidence="1" type="ORF">RPERSI_LOCUS36075</name>
</gene>
<proteinExistence type="predicted"/>
<keyword evidence="2" id="KW-1185">Reference proteome</keyword>